<feature type="region of interest" description="Disordered" evidence="1">
    <location>
        <begin position="27"/>
        <end position="88"/>
    </location>
</feature>
<organism evidence="3 4">
    <name type="scientific">Mycolicibacterium poriferae</name>
    <dbReference type="NCBI Taxonomy" id="39694"/>
    <lineage>
        <taxon>Bacteria</taxon>
        <taxon>Bacillati</taxon>
        <taxon>Actinomycetota</taxon>
        <taxon>Actinomycetes</taxon>
        <taxon>Mycobacteriales</taxon>
        <taxon>Mycobacteriaceae</taxon>
        <taxon>Mycolicibacterium</taxon>
    </lineage>
</organism>
<accession>A0A6N4V797</accession>
<proteinExistence type="predicted"/>
<keyword evidence="2" id="KW-0732">Signal</keyword>
<evidence type="ECO:0000256" key="1">
    <source>
        <dbReference type="SAM" id="MobiDB-lite"/>
    </source>
</evidence>
<keyword evidence="4" id="KW-1185">Reference proteome</keyword>
<feature type="compositionally biased region" description="Low complexity" evidence="1">
    <location>
        <begin position="57"/>
        <end position="76"/>
    </location>
</feature>
<dbReference type="AlphaFoldDB" id="A0A6N4V797"/>
<gene>
    <name evidence="3" type="ORF">MPOR_24820</name>
</gene>
<evidence type="ECO:0000313" key="4">
    <source>
        <dbReference type="Proteomes" id="UP000466785"/>
    </source>
</evidence>
<dbReference type="EMBL" id="AP022570">
    <property type="protein sequence ID" value="BBX51456.1"/>
    <property type="molecule type" value="Genomic_DNA"/>
</dbReference>
<sequence>MLHAGISRHALIAVSGALAAGWLLTACGDDSANDNQPTTETTETTSETTDGENTIEVPSPDIDVPSPDMPSVDVPSPEMPEVTPSPVP</sequence>
<evidence type="ECO:0000313" key="3">
    <source>
        <dbReference type="EMBL" id="BBX51456.1"/>
    </source>
</evidence>
<feature type="signal peptide" evidence="2">
    <location>
        <begin position="1"/>
        <end position="19"/>
    </location>
</feature>
<feature type="chain" id="PRO_5026688935" evidence="2">
    <location>
        <begin position="20"/>
        <end position="88"/>
    </location>
</feature>
<reference evidence="3 4" key="1">
    <citation type="journal article" date="2019" name="Emerg. Microbes Infect.">
        <title>Comprehensive subspecies identification of 175 nontuberculous mycobacteria species based on 7547 genomic profiles.</title>
        <authorList>
            <person name="Matsumoto Y."/>
            <person name="Kinjo T."/>
            <person name="Motooka D."/>
            <person name="Nabeya D."/>
            <person name="Jung N."/>
            <person name="Uechi K."/>
            <person name="Horii T."/>
            <person name="Iida T."/>
            <person name="Fujita J."/>
            <person name="Nakamura S."/>
        </authorList>
    </citation>
    <scope>NUCLEOTIDE SEQUENCE [LARGE SCALE GENOMIC DNA]</scope>
    <source>
        <strain evidence="3 4">JCM 12603</strain>
    </source>
</reference>
<dbReference type="Proteomes" id="UP000466785">
    <property type="component" value="Chromosome"/>
</dbReference>
<dbReference type="KEGG" id="mpof:MPOR_24820"/>
<protein>
    <submittedName>
        <fullName evidence="3">Uncharacterized protein</fullName>
    </submittedName>
</protein>
<feature type="compositionally biased region" description="Low complexity" evidence="1">
    <location>
        <begin position="38"/>
        <end position="48"/>
    </location>
</feature>
<name>A0A6N4V797_9MYCO</name>
<evidence type="ECO:0000256" key="2">
    <source>
        <dbReference type="SAM" id="SignalP"/>
    </source>
</evidence>